<accession>A0A3N1KXW3</accession>
<dbReference type="PANTHER" id="PTHR46732:SF8">
    <property type="entry name" value="ATP-DEPENDENT PROTEASE LA (LON) DOMAIN PROTEIN"/>
    <property type="match status" value="1"/>
</dbReference>
<dbReference type="OrthoDB" id="9806457at2"/>
<dbReference type="InterPro" id="IPR046336">
    <property type="entry name" value="Lon_prtase_N_sf"/>
</dbReference>
<dbReference type="PANTHER" id="PTHR46732">
    <property type="entry name" value="ATP-DEPENDENT PROTEASE LA (LON) DOMAIN PROTEIN"/>
    <property type="match status" value="1"/>
</dbReference>
<protein>
    <recommendedName>
        <fullName evidence="1">Lon N-terminal domain-containing protein</fullName>
    </recommendedName>
</protein>
<proteinExistence type="predicted"/>
<reference evidence="2 3" key="1">
    <citation type="submission" date="2018-11" db="EMBL/GenBank/DDBJ databases">
        <title>Genomic Encyclopedia of Type Strains, Phase IV (KMG-IV): sequencing the most valuable type-strain genomes for metagenomic binning, comparative biology and taxonomic classification.</title>
        <authorList>
            <person name="Goeker M."/>
        </authorList>
    </citation>
    <scope>NUCLEOTIDE SEQUENCE [LARGE SCALE GENOMIC DNA]</scope>
    <source>
        <strain evidence="2 3">DSM 5900</strain>
    </source>
</reference>
<dbReference type="Pfam" id="PF02190">
    <property type="entry name" value="LON_substr_bdg"/>
    <property type="match status" value="1"/>
</dbReference>
<name>A0A3N1KXW3_9PROT</name>
<dbReference type="RefSeq" id="WP_123692050.1">
    <property type="nucleotide sequence ID" value="NZ_AP019700.1"/>
</dbReference>
<gene>
    <name evidence="2" type="ORF">EDC65_3612</name>
</gene>
<organism evidence="2 3">
    <name type="scientific">Stella humosa</name>
    <dbReference type="NCBI Taxonomy" id="94"/>
    <lineage>
        <taxon>Bacteria</taxon>
        <taxon>Pseudomonadati</taxon>
        <taxon>Pseudomonadota</taxon>
        <taxon>Alphaproteobacteria</taxon>
        <taxon>Rhodospirillales</taxon>
        <taxon>Stellaceae</taxon>
        <taxon>Stella</taxon>
    </lineage>
</organism>
<dbReference type="SMART" id="SM00464">
    <property type="entry name" value="LON"/>
    <property type="match status" value="1"/>
</dbReference>
<comment type="caution">
    <text evidence="2">The sequence shown here is derived from an EMBL/GenBank/DDBJ whole genome shotgun (WGS) entry which is preliminary data.</text>
</comment>
<sequence>MSRHPFDPDFTALPRSIPVFPLTGVLLLPHGKLPLNVFEPRYLHMVQDALASDRIIGMIQPQEDERDGHAPALYRTGCAGRIVSFSETDDGRYLITLSGLCRFDVASEVATTRGYRRVVPSWDAYAADMDEEQAPELDRARLLKAVEAYFKAQGLSADWEAIKSTPDGRLLVALAMVCPFGPSEKQALLEAGDTTRRAETLIALMEMAAITPPSADDPSRVRH</sequence>
<evidence type="ECO:0000313" key="2">
    <source>
        <dbReference type="EMBL" id="ROP84262.1"/>
    </source>
</evidence>
<feature type="domain" description="Lon N-terminal" evidence="1">
    <location>
        <begin position="17"/>
        <end position="209"/>
    </location>
</feature>
<dbReference type="SUPFAM" id="SSF88697">
    <property type="entry name" value="PUA domain-like"/>
    <property type="match status" value="1"/>
</dbReference>
<dbReference type="Gene3D" id="2.30.130.40">
    <property type="entry name" value="LON domain-like"/>
    <property type="match status" value="1"/>
</dbReference>
<dbReference type="InterPro" id="IPR003111">
    <property type="entry name" value="Lon_prtase_N"/>
</dbReference>
<evidence type="ECO:0000259" key="1">
    <source>
        <dbReference type="PROSITE" id="PS51787"/>
    </source>
</evidence>
<keyword evidence="3" id="KW-1185">Reference proteome</keyword>
<dbReference type="Proteomes" id="UP000278222">
    <property type="component" value="Unassembled WGS sequence"/>
</dbReference>
<evidence type="ECO:0000313" key="3">
    <source>
        <dbReference type="Proteomes" id="UP000278222"/>
    </source>
</evidence>
<dbReference type="EMBL" id="RJKX01000015">
    <property type="protein sequence ID" value="ROP84262.1"/>
    <property type="molecule type" value="Genomic_DNA"/>
</dbReference>
<dbReference type="PROSITE" id="PS51787">
    <property type="entry name" value="LON_N"/>
    <property type="match status" value="1"/>
</dbReference>
<dbReference type="AlphaFoldDB" id="A0A3N1KXW3"/>
<dbReference type="InterPro" id="IPR015947">
    <property type="entry name" value="PUA-like_sf"/>
</dbReference>